<feature type="chain" id="PRO_5038634557" evidence="2">
    <location>
        <begin position="29"/>
        <end position="534"/>
    </location>
</feature>
<dbReference type="InterPro" id="IPR045926">
    <property type="entry name" value="DUF6345"/>
</dbReference>
<keyword evidence="2" id="KW-0732">Signal</keyword>
<dbReference type="Pfam" id="PF19872">
    <property type="entry name" value="DUF6345"/>
    <property type="match status" value="1"/>
</dbReference>
<evidence type="ECO:0000256" key="1">
    <source>
        <dbReference type="SAM" id="MobiDB-lite"/>
    </source>
</evidence>
<reference evidence="3 4" key="1">
    <citation type="submission" date="2020-08" db="EMBL/GenBank/DDBJ databases">
        <title>Genomic Encyclopedia of Type Strains, Phase III (KMG-III): the genomes of soil and plant-associated and newly described type strains.</title>
        <authorList>
            <person name="Whitman W."/>
        </authorList>
    </citation>
    <scope>NUCLEOTIDE SEQUENCE [LARGE SCALE GENOMIC DNA]</scope>
    <source>
        <strain evidence="3 4">CECT 8640</strain>
    </source>
</reference>
<feature type="signal peptide" evidence="2">
    <location>
        <begin position="1"/>
        <end position="28"/>
    </location>
</feature>
<dbReference type="AlphaFoldDB" id="A0A841CIY8"/>
<feature type="region of interest" description="Disordered" evidence="1">
    <location>
        <begin position="277"/>
        <end position="296"/>
    </location>
</feature>
<dbReference type="RefSeq" id="WP_184690920.1">
    <property type="nucleotide sequence ID" value="NZ_JACHJN010000004.1"/>
</dbReference>
<organism evidence="3 4">
    <name type="scientific">Saccharothrix tamanrassetensis</name>
    <dbReference type="NCBI Taxonomy" id="1051531"/>
    <lineage>
        <taxon>Bacteria</taxon>
        <taxon>Bacillati</taxon>
        <taxon>Actinomycetota</taxon>
        <taxon>Actinomycetes</taxon>
        <taxon>Pseudonocardiales</taxon>
        <taxon>Pseudonocardiaceae</taxon>
        <taxon>Saccharothrix</taxon>
    </lineage>
</organism>
<keyword evidence="4" id="KW-1185">Reference proteome</keyword>
<comment type="caution">
    <text evidence="3">The sequence shown here is derived from an EMBL/GenBank/DDBJ whole genome shotgun (WGS) entry which is preliminary data.</text>
</comment>
<sequence>MSTTKRAATWLALTGLVGAAAVTSTVTAAAATAEFPLYEVKSAGLSADQAAALQRAFGLKDVHRAEDGSVTFADEATYLKVPGLDRGAGKVDEDGLATTQTQLDVEALKQLRAIPLDTAAKRAQETLRGVGLLPANATANAKHTTFEIVDTNDKAVVSVPLDTAVSFTFNLDGVPLEGAGAKIRIAFDGQGAVAGLTYSTREVAKAGTVRVLDLTEGRNRCAKVMTSSVRLTDVTYVYDAPALSERVGRLEPGFRCAGVNPDGAAAQSVTVPAAVDAALPQPDPDQPPRTEDGVSPQWTNRIDVGSEGTGPCSGLPWTANNVNGFNNQFTGRGIPVQFSWLNGNAWERDFKDPVFPGGQDHRYADDVDMTYWQGHGSPTGFSFAGCSSNTDTFLANTEARWGNRDVEWMSLFTCSILQGTAGGQSWAQRWGRAFRGLHQINSFDTVSMHSKVHGSRFGNYLLRTPFLWWNRPMKVRDAWAQASIDTQPAWVVWATMGPIGNSWIANFNDYFWTKGPVGPDTLPTVGYWRISGTS</sequence>
<gene>
    <name evidence="3" type="ORF">FHS29_002673</name>
</gene>
<dbReference type="EMBL" id="JACHJN010000004">
    <property type="protein sequence ID" value="MBB5956087.1"/>
    <property type="molecule type" value="Genomic_DNA"/>
</dbReference>
<accession>A0A841CIY8</accession>
<dbReference type="Proteomes" id="UP000547510">
    <property type="component" value="Unassembled WGS sequence"/>
</dbReference>
<name>A0A841CIY8_9PSEU</name>
<evidence type="ECO:0000313" key="3">
    <source>
        <dbReference type="EMBL" id="MBB5956087.1"/>
    </source>
</evidence>
<protein>
    <submittedName>
        <fullName evidence="3">Uncharacterized protein</fullName>
    </submittedName>
</protein>
<evidence type="ECO:0000313" key="4">
    <source>
        <dbReference type="Proteomes" id="UP000547510"/>
    </source>
</evidence>
<evidence type="ECO:0000256" key="2">
    <source>
        <dbReference type="SAM" id="SignalP"/>
    </source>
</evidence>
<proteinExistence type="predicted"/>